<gene>
    <name evidence="1" type="ORF">CONPUDRAFT_147614</name>
</gene>
<proteinExistence type="predicted"/>
<evidence type="ECO:0000313" key="2">
    <source>
        <dbReference type="Proteomes" id="UP000053558"/>
    </source>
</evidence>
<dbReference type="GeneID" id="19202349"/>
<dbReference type="AlphaFoldDB" id="R7SHN4"/>
<dbReference type="RefSeq" id="XP_007775187.1">
    <property type="nucleotide sequence ID" value="XM_007776997.1"/>
</dbReference>
<dbReference type="KEGG" id="cput:CONPUDRAFT_147614"/>
<accession>R7SHN4</accession>
<dbReference type="OrthoDB" id="2691890at2759"/>
<keyword evidence="2" id="KW-1185">Reference proteome</keyword>
<dbReference type="Proteomes" id="UP000053558">
    <property type="component" value="Unassembled WGS sequence"/>
</dbReference>
<name>R7SHN4_CONPW</name>
<protein>
    <submittedName>
        <fullName evidence="1">Uncharacterized protein</fullName>
    </submittedName>
</protein>
<organism evidence="1 2">
    <name type="scientific">Coniophora puteana (strain RWD-64-598)</name>
    <name type="common">Brown rot fungus</name>
    <dbReference type="NCBI Taxonomy" id="741705"/>
    <lineage>
        <taxon>Eukaryota</taxon>
        <taxon>Fungi</taxon>
        <taxon>Dikarya</taxon>
        <taxon>Basidiomycota</taxon>
        <taxon>Agaricomycotina</taxon>
        <taxon>Agaricomycetes</taxon>
        <taxon>Agaricomycetidae</taxon>
        <taxon>Boletales</taxon>
        <taxon>Coniophorineae</taxon>
        <taxon>Coniophoraceae</taxon>
        <taxon>Coniophora</taxon>
    </lineage>
</organism>
<evidence type="ECO:0000313" key="1">
    <source>
        <dbReference type="EMBL" id="EIW74579.1"/>
    </source>
</evidence>
<sequence>MIAASKFMSINVQWTTQQYWKACILSKGSIYFAGVYVSQASFEVYALILALCNVADIPRTLDQPLTQMLTGHGVPLMTVIFGAAPNI</sequence>
<reference evidence="2" key="1">
    <citation type="journal article" date="2012" name="Science">
        <title>The Paleozoic origin of enzymatic lignin decomposition reconstructed from 31 fungal genomes.</title>
        <authorList>
            <person name="Floudas D."/>
            <person name="Binder M."/>
            <person name="Riley R."/>
            <person name="Barry K."/>
            <person name="Blanchette R.A."/>
            <person name="Henrissat B."/>
            <person name="Martinez A.T."/>
            <person name="Otillar R."/>
            <person name="Spatafora J.W."/>
            <person name="Yadav J.S."/>
            <person name="Aerts A."/>
            <person name="Benoit I."/>
            <person name="Boyd A."/>
            <person name="Carlson A."/>
            <person name="Copeland A."/>
            <person name="Coutinho P.M."/>
            <person name="de Vries R.P."/>
            <person name="Ferreira P."/>
            <person name="Findley K."/>
            <person name="Foster B."/>
            <person name="Gaskell J."/>
            <person name="Glotzer D."/>
            <person name="Gorecki P."/>
            <person name="Heitman J."/>
            <person name="Hesse C."/>
            <person name="Hori C."/>
            <person name="Igarashi K."/>
            <person name="Jurgens J.A."/>
            <person name="Kallen N."/>
            <person name="Kersten P."/>
            <person name="Kohler A."/>
            <person name="Kuees U."/>
            <person name="Kumar T.K.A."/>
            <person name="Kuo A."/>
            <person name="LaButti K."/>
            <person name="Larrondo L.F."/>
            <person name="Lindquist E."/>
            <person name="Ling A."/>
            <person name="Lombard V."/>
            <person name="Lucas S."/>
            <person name="Lundell T."/>
            <person name="Martin R."/>
            <person name="McLaughlin D.J."/>
            <person name="Morgenstern I."/>
            <person name="Morin E."/>
            <person name="Murat C."/>
            <person name="Nagy L.G."/>
            <person name="Nolan M."/>
            <person name="Ohm R.A."/>
            <person name="Patyshakuliyeva A."/>
            <person name="Rokas A."/>
            <person name="Ruiz-Duenas F.J."/>
            <person name="Sabat G."/>
            <person name="Salamov A."/>
            <person name="Samejima M."/>
            <person name="Schmutz J."/>
            <person name="Slot J.C."/>
            <person name="St John F."/>
            <person name="Stenlid J."/>
            <person name="Sun H."/>
            <person name="Sun S."/>
            <person name="Syed K."/>
            <person name="Tsang A."/>
            <person name="Wiebenga A."/>
            <person name="Young D."/>
            <person name="Pisabarro A."/>
            <person name="Eastwood D.C."/>
            <person name="Martin F."/>
            <person name="Cullen D."/>
            <person name="Grigoriev I.V."/>
            <person name="Hibbett D.S."/>
        </authorList>
    </citation>
    <scope>NUCLEOTIDE SEQUENCE [LARGE SCALE GENOMIC DNA]</scope>
    <source>
        <strain evidence="2">RWD-64-598 SS2</strain>
    </source>
</reference>
<dbReference type="EMBL" id="JH711591">
    <property type="protein sequence ID" value="EIW74579.1"/>
    <property type="molecule type" value="Genomic_DNA"/>
</dbReference>